<protein>
    <recommendedName>
        <fullName evidence="2">Ribonuclease H2 subunit B</fullName>
    </recommendedName>
    <alternativeName>
        <fullName evidence="5">Ribonuclease HI subunit B</fullName>
    </alternativeName>
</protein>
<evidence type="ECO:0000256" key="4">
    <source>
        <dbReference type="ARBA" id="ARBA00024778"/>
    </source>
</evidence>
<dbReference type="OrthoDB" id="29098at2759"/>
<organism evidence="9 10">
    <name type="scientific">Pseudozyma hubeiensis (strain SY62)</name>
    <name type="common">Yeast</name>
    <dbReference type="NCBI Taxonomy" id="1305764"/>
    <lineage>
        <taxon>Eukaryota</taxon>
        <taxon>Fungi</taxon>
        <taxon>Dikarya</taxon>
        <taxon>Basidiomycota</taxon>
        <taxon>Ustilaginomycotina</taxon>
        <taxon>Ustilaginomycetes</taxon>
        <taxon>Ustilaginales</taxon>
        <taxon>Ustilaginaceae</taxon>
        <taxon>Pseudozyma</taxon>
    </lineage>
</organism>
<evidence type="ECO:0000256" key="1">
    <source>
        <dbReference type="ARBA" id="ARBA00004123"/>
    </source>
</evidence>
<dbReference type="InterPro" id="IPR041195">
    <property type="entry name" value="Rnh202_N"/>
</dbReference>
<dbReference type="Proteomes" id="UP000014071">
    <property type="component" value="Unassembled WGS sequence"/>
</dbReference>
<feature type="region of interest" description="Disordered" evidence="6">
    <location>
        <begin position="224"/>
        <end position="247"/>
    </location>
</feature>
<comment type="subcellular location">
    <subcellularLocation>
        <location evidence="1">Nucleus</location>
    </subcellularLocation>
</comment>
<dbReference type="HOGENOM" id="CLU_918878_0_0_1"/>
<accession>R9PMR1</accession>
<dbReference type="InterPro" id="IPR019024">
    <property type="entry name" value="RNase_H2_suB_wHTH"/>
</dbReference>
<dbReference type="Pfam" id="PF09468">
    <property type="entry name" value="RNase_H2-Ydr279"/>
    <property type="match status" value="1"/>
</dbReference>
<evidence type="ECO:0000256" key="6">
    <source>
        <dbReference type="SAM" id="MobiDB-lite"/>
    </source>
</evidence>
<dbReference type="GO" id="GO:0006401">
    <property type="term" value="P:RNA catabolic process"/>
    <property type="evidence" value="ECO:0007669"/>
    <property type="project" value="TreeGrafter"/>
</dbReference>
<evidence type="ECO:0000313" key="10">
    <source>
        <dbReference type="Proteomes" id="UP000014071"/>
    </source>
</evidence>
<evidence type="ECO:0000256" key="2">
    <source>
        <dbReference type="ARBA" id="ARBA00019062"/>
    </source>
</evidence>
<dbReference type="RefSeq" id="XP_012192967.1">
    <property type="nucleotide sequence ID" value="XM_012337577.1"/>
</dbReference>
<name>R9PMR1_PSEHS</name>
<feature type="domain" description="Ribonuclease H2 subunit B wHTH" evidence="7">
    <location>
        <begin position="100"/>
        <end position="274"/>
    </location>
</feature>
<keyword evidence="3" id="KW-0539">Nucleus</keyword>
<dbReference type="Pfam" id="PF17745">
    <property type="entry name" value="Ydr279_N"/>
    <property type="match status" value="1"/>
</dbReference>
<keyword evidence="10" id="KW-1185">Reference proteome</keyword>
<evidence type="ECO:0000259" key="8">
    <source>
        <dbReference type="Pfam" id="PF17745"/>
    </source>
</evidence>
<gene>
    <name evidence="9" type="ORF">PHSY_006981</name>
</gene>
<evidence type="ECO:0000256" key="3">
    <source>
        <dbReference type="ARBA" id="ARBA00023242"/>
    </source>
</evidence>
<dbReference type="eggNOG" id="ENOG502SCZ4">
    <property type="taxonomic scope" value="Eukaryota"/>
</dbReference>
<dbReference type="InterPro" id="IPR040456">
    <property type="entry name" value="RNase_H2_suB"/>
</dbReference>
<dbReference type="Gene3D" id="2.20.25.530">
    <property type="match status" value="1"/>
</dbReference>
<dbReference type="GO" id="GO:0005654">
    <property type="term" value="C:nucleoplasm"/>
    <property type="evidence" value="ECO:0007669"/>
    <property type="project" value="TreeGrafter"/>
</dbReference>
<sequence>MAAATNTAAVCASTSLPATRSMRTGVLIHPTTATSGRLLILPHPQTLIPTYYLACPSSSELYELSTLQDSKHDRTWMISQLNQVISSGQLDILSRIDARFIVVSLLHSVLDDGKYRSRDDLFEQAAQKLYSRRKEELYSAIPELKKGGDEDDAEQQEWSDVVTFGNLDLVKTALEDVADVQDLPNAEQAYRLSLSKTFHLLDRKHTLLSQHSTFAQTPNTLGRTFERSWPHESDPSPYLSTENDEEHDCKDAAKLRSQIAAEIIATYLPAKLAAEYFAHLGLNDK</sequence>
<dbReference type="AlphaFoldDB" id="R9PMR1"/>
<feature type="compositionally biased region" description="Basic and acidic residues" evidence="6">
    <location>
        <begin position="224"/>
        <end position="234"/>
    </location>
</feature>
<evidence type="ECO:0000256" key="5">
    <source>
        <dbReference type="ARBA" id="ARBA00033464"/>
    </source>
</evidence>
<dbReference type="GO" id="GO:0032299">
    <property type="term" value="C:ribonuclease H2 complex"/>
    <property type="evidence" value="ECO:0007669"/>
    <property type="project" value="InterPro"/>
</dbReference>
<dbReference type="EMBL" id="DF238831">
    <property type="protein sequence ID" value="GAC99380.1"/>
    <property type="molecule type" value="Genomic_DNA"/>
</dbReference>
<dbReference type="PANTHER" id="PTHR13383:SF11">
    <property type="entry name" value="RIBONUCLEASE H2 SUBUNIT B"/>
    <property type="match status" value="1"/>
</dbReference>
<dbReference type="PANTHER" id="PTHR13383">
    <property type="entry name" value="RIBONUCLEASE H2 SUBUNIT B"/>
    <property type="match status" value="1"/>
</dbReference>
<comment type="function">
    <text evidence="4">Non catalytic subunit of RNase H2, an endonuclease that specifically degrades the RNA of RNA:DNA hybrids. Participates in DNA replication, possibly by mediating the removal of lagging-strand Okazaki fragment RNA primers during DNA replication. Mediates the excision of single ribonucleotides from DNA:RNA duplexes.</text>
</comment>
<feature type="domain" description="Rnh202 triple barrel" evidence="8">
    <location>
        <begin position="35"/>
        <end position="97"/>
    </location>
</feature>
<dbReference type="STRING" id="1305764.R9PMR1"/>
<dbReference type="Gene3D" id="1.10.20.120">
    <property type="match status" value="1"/>
</dbReference>
<evidence type="ECO:0000313" key="9">
    <source>
        <dbReference type="EMBL" id="GAC99380.1"/>
    </source>
</evidence>
<proteinExistence type="predicted"/>
<dbReference type="GeneID" id="24112246"/>
<evidence type="ECO:0000259" key="7">
    <source>
        <dbReference type="Pfam" id="PF09468"/>
    </source>
</evidence>
<reference evidence="10" key="1">
    <citation type="journal article" date="2013" name="Genome Announc.">
        <title>Draft genome sequence of the basidiomycetous yeast-like fungus Pseudozyma hubeiensis SY62, which produces an abundant amount of the biosurfactant mannosylerythritol lipids.</title>
        <authorList>
            <person name="Konishi M."/>
            <person name="Hatada Y."/>
            <person name="Horiuchi J."/>
        </authorList>
    </citation>
    <scope>NUCLEOTIDE SEQUENCE [LARGE SCALE GENOMIC DNA]</scope>
    <source>
        <strain evidence="10">SY62</strain>
    </source>
</reference>